<proteinExistence type="predicted"/>
<feature type="transmembrane region" description="Helical" evidence="2">
    <location>
        <begin position="81"/>
        <end position="100"/>
    </location>
</feature>
<dbReference type="EMBL" id="JBHUCX010000083">
    <property type="protein sequence ID" value="MFD1676964.1"/>
    <property type="molecule type" value="Genomic_DNA"/>
</dbReference>
<keyword evidence="2" id="KW-0812">Transmembrane</keyword>
<evidence type="ECO:0000313" key="3">
    <source>
        <dbReference type="EMBL" id="MFD1676964.1"/>
    </source>
</evidence>
<evidence type="ECO:0008006" key="5">
    <source>
        <dbReference type="Google" id="ProtNLM"/>
    </source>
</evidence>
<reference evidence="4" key="1">
    <citation type="journal article" date="2019" name="Int. J. Syst. Evol. Microbiol.">
        <title>The Global Catalogue of Microorganisms (GCM) 10K type strain sequencing project: providing services to taxonomists for standard genome sequencing and annotation.</title>
        <authorList>
            <consortium name="The Broad Institute Genomics Platform"/>
            <consortium name="The Broad Institute Genome Sequencing Center for Infectious Disease"/>
            <person name="Wu L."/>
            <person name="Ma J."/>
        </authorList>
    </citation>
    <scope>NUCLEOTIDE SEQUENCE [LARGE SCALE GENOMIC DNA]</scope>
    <source>
        <strain evidence="4">CGMCC 1.12286</strain>
    </source>
</reference>
<evidence type="ECO:0000313" key="4">
    <source>
        <dbReference type="Proteomes" id="UP001597079"/>
    </source>
</evidence>
<feature type="transmembrane region" description="Helical" evidence="2">
    <location>
        <begin position="28"/>
        <end position="47"/>
    </location>
</feature>
<feature type="transmembrane region" description="Helical" evidence="2">
    <location>
        <begin position="139"/>
        <end position="157"/>
    </location>
</feature>
<comment type="caution">
    <text evidence="3">The sequence shown here is derived from an EMBL/GenBank/DDBJ whole genome shotgun (WGS) entry which is preliminary data.</text>
</comment>
<name>A0ABW4JKU4_9BACL</name>
<keyword evidence="4" id="KW-1185">Reference proteome</keyword>
<feature type="transmembrane region" description="Helical" evidence="2">
    <location>
        <begin position="53"/>
        <end position="74"/>
    </location>
</feature>
<evidence type="ECO:0000256" key="1">
    <source>
        <dbReference type="SAM" id="MobiDB-lite"/>
    </source>
</evidence>
<feature type="transmembrane region" description="Helical" evidence="2">
    <location>
        <begin position="106"/>
        <end position="127"/>
    </location>
</feature>
<feature type="region of interest" description="Disordered" evidence="1">
    <location>
        <begin position="379"/>
        <end position="409"/>
    </location>
</feature>
<evidence type="ECO:0000256" key="2">
    <source>
        <dbReference type="SAM" id="Phobius"/>
    </source>
</evidence>
<feature type="compositionally biased region" description="Basic and acidic residues" evidence="1">
    <location>
        <begin position="379"/>
        <end position="391"/>
    </location>
</feature>
<feature type="transmembrane region" description="Helical" evidence="2">
    <location>
        <begin position="209"/>
        <end position="241"/>
    </location>
</feature>
<gene>
    <name evidence="3" type="ORF">ACFSB2_20010</name>
</gene>
<accession>A0ABW4JKU4</accession>
<feature type="transmembrane region" description="Helical" evidence="2">
    <location>
        <begin position="291"/>
        <end position="310"/>
    </location>
</feature>
<keyword evidence="2" id="KW-1133">Transmembrane helix</keyword>
<dbReference type="Proteomes" id="UP001597079">
    <property type="component" value="Unassembled WGS sequence"/>
</dbReference>
<dbReference type="RefSeq" id="WP_377944876.1">
    <property type="nucleotide sequence ID" value="NZ_JBHUCX010000083.1"/>
</dbReference>
<organism evidence="3 4">
    <name type="scientific">Alicyclobacillus fodiniaquatilis</name>
    <dbReference type="NCBI Taxonomy" id="1661150"/>
    <lineage>
        <taxon>Bacteria</taxon>
        <taxon>Bacillati</taxon>
        <taxon>Bacillota</taxon>
        <taxon>Bacilli</taxon>
        <taxon>Bacillales</taxon>
        <taxon>Alicyclobacillaceae</taxon>
        <taxon>Alicyclobacillus</taxon>
    </lineage>
</organism>
<protein>
    <recommendedName>
        <fullName evidence="5">DUF4129 domain-containing protein</fullName>
    </recommendedName>
</protein>
<keyword evidence="2" id="KW-0472">Membrane</keyword>
<sequence>MQDAKHANIQEGEMESLIWTDLAPSMQMAIGLLNALASFCFVLALGWDHKMWYVALIVPLCVCLASSICMVNLVQRIAWQGAAALSAIAGLILLAFGWYLMPDFTLLYVITLFGILGSLILCLNYIWRIDVGDAAAFNLRIFSALVLFSILLYMYLLSAMELELQLYSVVLYIFVTSLILIISQLAIARRIQAQSSQLKQSNLHLVGSGILTIAAIFIAIGPLATVLLLLFAGIVMGFIFLPLFMPIANLVYHILDSLNTSHRAPLQLGKKHALTNHANPPYTQPHMAVNWILWVVIVAVLFIVMFIFILRSKKKYSEIEVQEVVEMGGTVIVRDKQIDSFQLLDTKDPVRRRYQLRLKRWHDHGFTLGKAESSRELLNRISSDEKQHEDESLTQAYETARYGQPPDQA</sequence>
<feature type="transmembrane region" description="Helical" evidence="2">
    <location>
        <begin position="169"/>
        <end position="188"/>
    </location>
</feature>